<evidence type="ECO:0000313" key="3">
    <source>
        <dbReference type="EMBL" id="KAK0708363.1"/>
    </source>
</evidence>
<keyword evidence="4" id="KW-1185">Reference proteome</keyword>
<organism evidence="3 4">
    <name type="scientific">Lasiosphaeris hirsuta</name>
    <dbReference type="NCBI Taxonomy" id="260670"/>
    <lineage>
        <taxon>Eukaryota</taxon>
        <taxon>Fungi</taxon>
        <taxon>Dikarya</taxon>
        <taxon>Ascomycota</taxon>
        <taxon>Pezizomycotina</taxon>
        <taxon>Sordariomycetes</taxon>
        <taxon>Sordariomycetidae</taxon>
        <taxon>Sordariales</taxon>
        <taxon>Lasiosphaeriaceae</taxon>
        <taxon>Lasiosphaeris</taxon>
    </lineage>
</organism>
<dbReference type="Proteomes" id="UP001172102">
    <property type="component" value="Unassembled WGS sequence"/>
</dbReference>
<feature type="region of interest" description="Disordered" evidence="2">
    <location>
        <begin position="810"/>
        <end position="840"/>
    </location>
</feature>
<feature type="region of interest" description="Disordered" evidence="2">
    <location>
        <begin position="16"/>
        <end position="72"/>
    </location>
</feature>
<evidence type="ECO:0000256" key="2">
    <source>
        <dbReference type="SAM" id="MobiDB-lite"/>
    </source>
</evidence>
<evidence type="ECO:0000313" key="4">
    <source>
        <dbReference type="Proteomes" id="UP001172102"/>
    </source>
</evidence>
<protein>
    <submittedName>
        <fullName evidence="3">Uncharacterized protein</fullName>
    </submittedName>
</protein>
<feature type="region of interest" description="Disordered" evidence="2">
    <location>
        <begin position="864"/>
        <end position="975"/>
    </location>
</feature>
<dbReference type="AlphaFoldDB" id="A0AA40DQI4"/>
<keyword evidence="1" id="KW-0175">Coiled coil</keyword>
<dbReference type="EMBL" id="JAUKUA010000006">
    <property type="protein sequence ID" value="KAK0708363.1"/>
    <property type="molecule type" value="Genomic_DNA"/>
</dbReference>
<gene>
    <name evidence="3" type="ORF">B0H67DRAFT_544020</name>
</gene>
<feature type="compositionally biased region" description="Low complexity" evidence="2">
    <location>
        <begin position="883"/>
        <end position="900"/>
    </location>
</feature>
<feature type="coiled-coil region" evidence="1">
    <location>
        <begin position="128"/>
        <end position="190"/>
    </location>
</feature>
<feature type="region of interest" description="Disordered" evidence="2">
    <location>
        <begin position="727"/>
        <end position="771"/>
    </location>
</feature>
<evidence type="ECO:0000256" key="1">
    <source>
        <dbReference type="SAM" id="Coils"/>
    </source>
</evidence>
<comment type="caution">
    <text evidence="3">The sequence shown here is derived from an EMBL/GenBank/DDBJ whole genome shotgun (WGS) entry which is preliminary data.</text>
</comment>
<sequence>MANRPLRGTVVEKIPTGLDHRIHSSPRSSVASRKNPNVSKRRTLPVQDRYSSRGSDINATLDRGDSPVPSPNIRNRSVAISHEFTSNLAGEINRFTQESKVVQESLKAYYDKKARGYKRGLQKQHDAIRELIVQNQAQAKEINELRSAEKRMIDQAVSLEGEAKESANQLRRLKDKYHTCKEHLNAAIDEHQRLYKEFTGKHEESMRKVTEMKGDNGVAVERAVHQAEAAREQALGQVQKAIAETKSKVQEMSGNINALKQQLVERDVELGREKEVVRLLTTKLEELQAANDGSKSLGVHLTEIMLKLDEQNAHLDDESKRTGQEAGMRFDAVNERLNALSDIISGQPEQLSNLQATDHDLLDSMKSKLQTIIESQKSVDSSADEFSKGMEVRLRGIMQQYDLRNEELSQELCKKAEANGMLSTLFKAEEGKCAALAAEVEELKRDSTEYQVQIRELEDSLFTTETSNRDSAETIRRLQAEISAAKRLSGELEAKSTRLTELEDKLRAKDDAYMSEVHHFTTDVVRLNHMLQEKDAATKFAVEQAAETARREMRVELEQSTSDARRLISQGEQQRDSLAEELKRSKQDICDKEEVVRRDSLTINSLSETLATTKNQNAEMAAGNQRHAHQIEQLQTQKLNKAKALEVELSVARQQVARQEEVKCRDEKSRAVISSLVRWVEKQGISPQIISDLEVIGGGRVGSIGSEETGTRISQVLDTIMMAILKGKPQEPPAEKERLEYGVEDDESSRFFPRRDKAHSSAEPPNNNSQGRLVGQAAVSAAGSFLVGFRGLLLPRDFVALQDQTRRVVVRSPANDQGEPTPPSVDQGRALRKVASQPKPIIRRITRSASQHIKVDNTVSDGAFARSEDFQPPGPLSPDELASKTSSTATDTARARPSTSQNTPKPAQAKRKRPDEPEALGNSGDRAGKGRRLGFDTGEPNHRFDDYVEQREGTTQSAPRKQSKPPRTYGSQKTGAHMVAVDRADGKLQSQLSPRLDSKMEVQPIFSVQPQL</sequence>
<feature type="compositionally biased region" description="Polar residues" evidence="2">
    <location>
        <begin position="25"/>
        <end position="38"/>
    </location>
</feature>
<feature type="coiled-coil region" evidence="1">
    <location>
        <begin position="224"/>
        <end position="262"/>
    </location>
</feature>
<feature type="compositionally biased region" description="Basic and acidic residues" evidence="2">
    <location>
        <begin position="939"/>
        <end position="952"/>
    </location>
</feature>
<feature type="compositionally biased region" description="Basic and acidic residues" evidence="2">
    <location>
        <begin position="573"/>
        <end position="584"/>
    </location>
</feature>
<reference evidence="3" key="1">
    <citation type="submission" date="2023-06" db="EMBL/GenBank/DDBJ databases">
        <title>Genome-scale phylogeny and comparative genomics of the fungal order Sordariales.</title>
        <authorList>
            <consortium name="Lawrence Berkeley National Laboratory"/>
            <person name="Hensen N."/>
            <person name="Bonometti L."/>
            <person name="Westerberg I."/>
            <person name="Brannstrom I.O."/>
            <person name="Guillou S."/>
            <person name="Cros-Aarteil S."/>
            <person name="Calhoun S."/>
            <person name="Haridas S."/>
            <person name="Kuo A."/>
            <person name="Mondo S."/>
            <person name="Pangilinan J."/>
            <person name="Riley R."/>
            <person name="Labutti K."/>
            <person name="Andreopoulos B."/>
            <person name="Lipzen A."/>
            <person name="Chen C."/>
            <person name="Yanf M."/>
            <person name="Daum C."/>
            <person name="Ng V."/>
            <person name="Clum A."/>
            <person name="Steindorff A."/>
            <person name="Ohm R."/>
            <person name="Martin F."/>
            <person name="Silar P."/>
            <person name="Natvig D."/>
            <person name="Lalanne C."/>
            <person name="Gautier V."/>
            <person name="Ament-Velasquez S.L."/>
            <person name="Kruys A."/>
            <person name="Hutchinson M.I."/>
            <person name="Powell A.J."/>
            <person name="Barry K."/>
            <person name="Miller A.N."/>
            <person name="Grigoriev I.V."/>
            <person name="Debuchy R."/>
            <person name="Gladieux P."/>
            <person name="Thoren M.H."/>
            <person name="Johannesson H."/>
        </authorList>
    </citation>
    <scope>NUCLEOTIDE SEQUENCE</scope>
    <source>
        <strain evidence="3">SMH4607-1</strain>
    </source>
</reference>
<accession>A0AA40DQI4</accession>
<proteinExistence type="predicted"/>
<feature type="coiled-coil region" evidence="1">
    <location>
        <begin position="426"/>
        <end position="512"/>
    </location>
</feature>
<name>A0AA40DQI4_9PEZI</name>
<feature type="region of interest" description="Disordered" evidence="2">
    <location>
        <begin position="557"/>
        <end position="584"/>
    </location>
</feature>